<dbReference type="GO" id="GO:0006954">
    <property type="term" value="P:inflammatory response"/>
    <property type="evidence" value="ECO:0007669"/>
    <property type="project" value="Ensembl"/>
</dbReference>
<dbReference type="PRINTS" id="PR01157">
    <property type="entry name" value="P2YPURNOCPTR"/>
</dbReference>
<feature type="transmembrane region" description="Helical" evidence="8">
    <location>
        <begin position="239"/>
        <end position="260"/>
    </location>
</feature>
<dbReference type="OMA" id="FRIYYLY"/>
<evidence type="ECO:0000313" key="10">
    <source>
        <dbReference type="Ensembl" id="ENSSMRP00000024638.1"/>
    </source>
</evidence>
<dbReference type="PROSITE" id="PS50262">
    <property type="entry name" value="G_PROTEIN_RECEP_F1_2"/>
    <property type="match status" value="1"/>
</dbReference>
<keyword evidence="7" id="KW-0807">Transducer</keyword>
<feature type="transmembrane region" description="Helical" evidence="8">
    <location>
        <begin position="105"/>
        <end position="128"/>
    </location>
</feature>
<dbReference type="PANTHER" id="PTHR24237:SF35">
    <property type="entry name" value="G-PROTEIN COUPLED RECEPTOR 141-RELATED"/>
    <property type="match status" value="1"/>
</dbReference>
<dbReference type="GO" id="GO:0016020">
    <property type="term" value="C:membrane"/>
    <property type="evidence" value="ECO:0007669"/>
    <property type="project" value="UniProtKB-SubCell"/>
</dbReference>
<feature type="transmembrane region" description="Helical" evidence="8">
    <location>
        <begin position="58"/>
        <end position="85"/>
    </location>
</feature>
<dbReference type="Ensembl" id="ENSSMRT00000028858.1">
    <property type="protein sequence ID" value="ENSSMRP00000024638.1"/>
    <property type="gene ID" value="ENSSMRG00000019059.1"/>
</dbReference>
<feature type="transmembrane region" description="Helical" evidence="8">
    <location>
        <begin position="24"/>
        <end position="46"/>
    </location>
</feature>
<dbReference type="InterPro" id="IPR047160">
    <property type="entry name" value="GP183-like"/>
</dbReference>
<evidence type="ECO:0000259" key="9">
    <source>
        <dbReference type="PROSITE" id="PS50262"/>
    </source>
</evidence>
<evidence type="ECO:0000256" key="5">
    <source>
        <dbReference type="ARBA" id="ARBA00023136"/>
    </source>
</evidence>
<dbReference type="InterPro" id="IPR000276">
    <property type="entry name" value="GPCR_Rhodpsn"/>
</dbReference>
<feature type="transmembrane region" description="Helical" evidence="8">
    <location>
        <begin position="194"/>
        <end position="218"/>
    </location>
</feature>
<evidence type="ECO:0000313" key="11">
    <source>
        <dbReference type="Proteomes" id="UP000694421"/>
    </source>
</evidence>
<proteinExistence type="predicted"/>
<evidence type="ECO:0000256" key="2">
    <source>
        <dbReference type="ARBA" id="ARBA00022692"/>
    </source>
</evidence>
<dbReference type="PANTHER" id="PTHR24237">
    <property type="entry name" value="G-PROTEIN COUPLED RECEPTOR"/>
    <property type="match status" value="1"/>
</dbReference>
<dbReference type="Proteomes" id="UP000694421">
    <property type="component" value="Unplaced"/>
</dbReference>
<keyword evidence="4" id="KW-0297">G-protein coupled receptor</keyword>
<evidence type="ECO:0000256" key="1">
    <source>
        <dbReference type="ARBA" id="ARBA00004141"/>
    </source>
</evidence>
<keyword evidence="6" id="KW-0675">Receptor</keyword>
<organism evidence="10 11">
    <name type="scientific">Salvator merianae</name>
    <name type="common">Argentine black and white tegu</name>
    <name type="synonym">Tupinambis merianae</name>
    <dbReference type="NCBI Taxonomy" id="96440"/>
    <lineage>
        <taxon>Eukaryota</taxon>
        <taxon>Metazoa</taxon>
        <taxon>Chordata</taxon>
        <taxon>Craniata</taxon>
        <taxon>Vertebrata</taxon>
        <taxon>Euteleostomi</taxon>
        <taxon>Lepidosauria</taxon>
        <taxon>Squamata</taxon>
        <taxon>Bifurcata</taxon>
        <taxon>Unidentata</taxon>
        <taxon>Episquamata</taxon>
        <taxon>Laterata</taxon>
        <taxon>Teiioidea</taxon>
        <taxon>Teiidae</taxon>
        <taxon>Salvator</taxon>
    </lineage>
</organism>
<accession>A0A8D0E064</accession>
<sequence length="305" mass="35275">FVGENFTDNCSTHPEPFFTGPHPIVWKSILIVTYTVVFFGGACGVIKMSVFLMKMNTLSVTTTAIVNLVVNHSLFLVTVPFRLYFYATETWIFGSTFCKIVSGMIYFHMYLTFLFYVIILIIRCLVFFQWKDKVEFYRNLHAVAMSIAIWILAFITQVTVILCWYGKLGDYKDNGTCFKFQEELKHEPVKAVNYTLIVLIMITTCTLLGLQVFIISKVMKKLSGSIWSHQEFRAQLKSLFFILIIIFCFLPHHCFRLYYIKNMTNLQEYNEFSLSITTISCLDLFSFAVTGSKAFRQTICSLPCC</sequence>
<protein>
    <submittedName>
        <fullName evidence="10">G protein-coupled receptor 141</fullName>
    </submittedName>
</protein>
<dbReference type="GO" id="GO:0004930">
    <property type="term" value="F:G protein-coupled receptor activity"/>
    <property type="evidence" value="ECO:0007669"/>
    <property type="project" value="UniProtKB-KW"/>
</dbReference>
<dbReference type="SUPFAM" id="SSF81321">
    <property type="entry name" value="Family A G protein-coupled receptor-like"/>
    <property type="match status" value="1"/>
</dbReference>
<feature type="transmembrane region" description="Helical" evidence="8">
    <location>
        <begin position="140"/>
        <end position="165"/>
    </location>
</feature>
<reference evidence="10" key="1">
    <citation type="submission" date="2025-08" db="UniProtKB">
        <authorList>
            <consortium name="Ensembl"/>
        </authorList>
    </citation>
    <scope>IDENTIFICATION</scope>
</reference>
<dbReference type="Pfam" id="PF00001">
    <property type="entry name" value="7tm_1"/>
    <property type="match status" value="1"/>
</dbReference>
<name>A0A8D0E064_SALMN</name>
<dbReference type="AlphaFoldDB" id="A0A8D0E064"/>
<dbReference type="InterPro" id="IPR017452">
    <property type="entry name" value="GPCR_Rhodpsn_7TM"/>
</dbReference>
<keyword evidence="3 8" id="KW-1133">Transmembrane helix</keyword>
<reference evidence="10" key="2">
    <citation type="submission" date="2025-09" db="UniProtKB">
        <authorList>
            <consortium name="Ensembl"/>
        </authorList>
    </citation>
    <scope>IDENTIFICATION</scope>
</reference>
<evidence type="ECO:0000256" key="7">
    <source>
        <dbReference type="ARBA" id="ARBA00023224"/>
    </source>
</evidence>
<evidence type="ECO:0000256" key="4">
    <source>
        <dbReference type="ARBA" id="ARBA00023040"/>
    </source>
</evidence>
<comment type="subcellular location">
    <subcellularLocation>
        <location evidence="1">Membrane</location>
        <topology evidence="1">Multi-pass membrane protein</topology>
    </subcellularLocation>
</comment>
<evidence type="ECO:0000256" key="8">
    <source>
        <dbReference type="SAM" id="Phobius"/>
    </source>
</evidence>
<keyword evidence="5 8" id="KW-0472">Membrane</keyword>
<evidence type="ECO:0000256" key="6">
    <source>
        <dbReference type="ARBA" id="ARBA00023170"/>
    </source>
</evidence>
<dbReference type="Gene3D" id="1.20.1070.10">
    <property type="entry name" value="Rhodopsin 7-helix transmembrane proteins"/>
    <property type="match status" value="1"/>
</dbReference>
<dbReference type="GeneTree" id="ENSGT01030000234518"/>
<feature type="domain" description="G-protein coupled receptors family 1 profile" evidence="9">
    <location>
        <begin position="43"/>
        <end position="258"/>
    </location>
</feature>
<dbReference type="GO" id="GO:0008142">
    <property type="term" value="F:oxysterol binding"/>
    <property type="evidence" value="ECO:0007669"/>
    <property type="project" value="InterPro"/>
</dbReference>
<keyword evidence="11" id="KW-1185">Reference proteome</keyword>
<evidence type="ECO:0000256" key="3">
    <source>
        <dbReference type="ARBA" id="ARBA00022989"/>
    </source>
</evidence>
<keyword evidence="2 8" id="KW-0812">Transmembrane</keyword>